<dbReference type="HOGENOM" id="CLU_057541_0_0_1"/>
<evidence type="ECO:0000313" key="3">
    <source>
        <dbReference type="Proteomes" id="UP000027195"/>
    </source>
</evidence>
<dbReference type="Pfam" id="PF00071">
    <property type="entry name" value="Ras"/>
    <property type="match status" value="1"/>
</dbReference>
<dbReference type="NCBIfam" id="TIGR00231">
    <property type="entry name" value="small_GTP"/>
    <property type="match status" value="1"/>
</dbReference>
<dbReference type="PROSITE" id="PS51421">
    <property type="entry name" value="RAS"/>
    <property type="match status" value="1"/>
</dbReference>
<dbReference type="SMART" id="SM00174">
    <property type="entry name" value="RHO"/>
    <property type="match status" value="1"/>
</dbReference>
<name>A0A067MBJ1_BOTB1</name>
<dbReference type="CDD" id="cd00154">
    <property type="entry name" value="Rab"/>
    <property type="match status" value="1"/>
</dbReference>
<dbReference type="PROSITE" id="PS51419">
    <property type="entry name" value="RAB"/>
    <property type="match status" value="1"/>
</dbReference>
<dbReference type="OrthoDB" id="9989112at2759"/>
<dbReference type="SMART" id="SM00175">
    <property type="entry name" value="RAB"/>
    <property type="match status" value="1"/>
</dbReference>
<proteinExistence type="predicted"/>
<evidence type="ECO:0008006" key="4">
    <source>
        <dbReference type="Google" id="ProtNLM"/>
    </source>
</evidence>
<keyword evidence="3" id="KW-1185">Reference proteome</keyword>
<dbReference type="GO" id="GO:0005525">
    <property type="term" value="F:GTP binding"/>
    <property type="evidence" value="ECO:0007669"/>
    <property type="project" value="InterPro"/>
</dbReference>
<sequence length="296" mass="32481">MDSYDHDYSCTIGVAGGPGVGKTNLVSQFVKHTFSSDYAQTNSLDCNIHTVEAGGNSVRLFIRDTSEPGRTRSMKYAFYKYLDAALAVYDISDRMSYCNILEKVQELRKESSVSILLTLVGNKNDLVKNRVVSTEEARSFAAENGMSFMETSALDGSGVEAAFKDITTRFVEQEQKEEALSSSEVFTGKPLSLAVSPAIPLATITAPRVDDAELDFPRISEWLQSLDKSKRGRDGQNFARYGKALEDAGYTRIDSLDNPAHVTSQKLIDLAGMLPGHADNILKWVVVDIAKLRGEA</sequence>
<dbReference type="STRING" id="930990.A0A067MBJ1"/>
<dbReference type="InterPro" id="IPR005225">
    <property type="entry name" value="Small_GTP-bd"/>
</dbReference>
<dbReference type="PANTHER" id="PTHR47978">
    <property type="match status" value="1"/>
</dbReference>
<evidence type="ECO:0000256" key="1">
    <source>
        <dbReference type="ARBA" id="ARBA00022741"/>
    </source>
</evidence>
<dbReference type="InParanoid" id="A0A067MBJ1"/>
<evidence type="ECO:0000313" key="2">
    <source>
        <dbReference type="EMBL" id="KDQ12919.1"/>
    </source>
</evidence>
<accession>A0A067MBJ1</accession>
<dbReference type="SUPFAM" id="SSF52540">
    <property type="entry name" value="P-loop containing nucleoside triphosphate hydrolases"/>
    <property type="match status" value="1"/>
</dbReference>
<protein>
    <recommendedName>
        <fullName evidence="4">G domain-containing protein</fullName>
    </recommendedName>
</protein>
<dbReference type="PRINTS" id="PR00449">
    <property type="entry name" value="RASTRNSFRMNG"/>
</dbReference>
<organism evidence="2 3">
    <name type="scientific">Botryobasidium botryosum (strain FD-172 SS1)</name>
    <dbReference type="NCBI Taxonomy" id="930990"/>
    <lineage>
        <taxon>Eukaryota</taxon>
        <taxon>Fungi</taxon>
        <taxon>Dikarya</taxon>
        <taxon>Basidiomycota</taxon>
        <taxon>Agaricomycotina</taxon>
        <taxon>Agaricomycetes</taxon>
        <taxon>Cantharellales</taxon>
        <taxon>Botryobasidiaceae</taxon>
        <taxon>Botryobasidium</taxon>
    </lineage>
</organism>
<dbReference type="GO" id="GO:0003924">
    <property type="term" value="F:GTPase activity"/>
    <property type="evidence" value="ECO:0007669"/>
    <property type="project" value="InterPro"/>
</dbReference>
<reference evidence="3" key="1">
    <citation type="journal article" date="2014" name="Proc. Natl. Acad. Sci. U.S.A.">
        <title>Extensive sampling of basidiomycete genomes demonstrates inadequacy of the white-rot/brown-rot paradigm for wood decay fungi.</title>
        <authorList>
            <person name="Riley R."/>
            <person name="Salamov A.A."/>
            <person name="Brown D.W."/>
            <person name="Nagy L.G."/>
            <person name="Floudas D."/>
            <person name="Held B.W."/>
            <person name="Levasseur A."/>
            <person name="Lombard V."/>
            <person name="Morin E."/>
            <person name="Otillar R."/>
            <person name="Lindquist E.A."/>
            <person name="Sun H."/>
            <person name="LaButti K.M."/>
            <person name="Schmutz J."/>
            <person name="Jabbour D."/>
            <person name="Luo H."/>
            <person name="Baker S.E."/>
            <person name="Pisabarro A.G."/>
            <person name="Walton J.D."/>
            <person name="Blanchette R.A."/>
            <person name="Henrissat B."/>
            <person name="Martin F."/>
            <person name="Cullen D."/>
            <person name="Hibbett D.S."/>
            <person name="Grigoriev I.V."/>
        </authorList>
    </citation>
    <scope>NUCLEOTIDE SEQUENCE [LARGE SCALE GENOMIC DNA]</scope>
    <source>
        <strain evidence="3">FD-172 SS1</strain>
    </source>
</reference>
<keyword evidence="1" id="KW-0547">Nucleotide-binding</keyword>
<dbReference type="InterPro" id="IPR001806">
    <property type="entry name" value="Small_GTPase"/>
</dbReference>
<gene>
    <name evidence="2" type="ORF">BOTBODRAFT_34063</name>
</gene>
<dbReference type="AlphaFoldDB" id="A0A067MBJ1"/>
<dbReference type="Proteomes" id="UP000027195">
    <property type="component" value="Unassembled WGS sequence"/>
</dbReference>
<dbReference type="Gene3D" id="3.40.50.300">
    <property type="entry name" value="P-loop containing nucleotide triphosphate hydrolases"/>
    <property type="match status" value="1"/>
</dbReference>
<dbReference type="FunFam" id="3.40.50.300:FF:001447">
    <property type="entry name" value="Ras-related protein Rab-1B"/>
    <property type="match status" value="1"/>
</dbReference>
<dbReference type="SMART" id="SM00173">
    <property type="entry name" value="RAS"/>
    <property type="match status" value="1"/>
</dbReference>
<dbReference type="EMBL" id="KL198047">
    <property type="protein sequence ID" value="KDQ12919.1"/>
    <property type="molecule type" value="Genomic_DNA"/>
</dbReference>
<dbReference type="InterPro" id="IPR027417">
    <property type="entry name" value="P-loop_NTPase"/>
</dbReference>